<comment type="caution">
    <text evidence="6">The sequence shown here is derived from an EMBL/GenBank/DDBJ whole genome shotgun (WGS) entry which is preliminary data.</text>
</comment>
<dbReference type="GO" id="GO:0008237">
    <property type="term" value="F:metallopeptidase activity"/>
    <property type="evidence" value="ECO:0007669"/>
    <property type="project" value="InterPro"/>
</dbReference>
<dbReference type="PANTHER" id="PTHR38478">
    <property type="entry name" value="PEPTIDASE M1A AND M12B"/>
    <property type="match status" value="1"/>
</dbReference>
<feature type="domain" description="DUF5117" evidence="4">
    <location>
        <begin position="110"/>
        <end position="297"/>
    </location>
</feature>
<keyword evidence="2" id="KW-0732">Signal</keyword>
<sequence>MRFLPFLLLSFLACKTAAPPPATPLDSTTETNASSDTTDIEETEKDGKFKEYTDVITGEAVSDDGVFTVHRVGEDYYFEIPFATFSKDMLLVTRIAKIPAELGGGYLNAGSKTNEQLIQWDRVNDAIYLRSIAYDAVADTSLPINISVQNNNYAPIIMAFDIEAMNPDSTAAVIKVNELFSTDVQAITGLSQRLRKSYEVRNLDQSRSFISRMASYPGNLEVRHDMTFVANNPPSNGGTGTISMQMSQSMYLLPEVPMQPRLHDERVGWFTVSQVDYGSEALKADEKTYIKRWKLVPSDLAAYERGELVEPVEPIVYYLDPATPEKFRPYFRQGIEDWQVAFEAAGFKNAIVARDAPTEAEDPDWSPEDARFSVVRYVASTTRNAIGPSVVDPRSGQIIESDIIWYHNHLRSYRNRYLLETGGANPGARSLDTPEEEIGEMMRRVISHEVGHALGLPHNMKASYAYPTDSLRSATFTNKWGLASTIMDYTRYNYVAQPGDEGVRWVRMLGPYDVYAINWGYRYLPDVASAKAEKPILNEWIAEKKGDPVYLFGGRSSSDPSAQTESVGDDPVKASTYGMKNLRIVAENLADWTTEPGEDYTDLRELYGELLGVWSRYAAHVTANIGGVYEQLRTTDEQGDTYTHLDSEEQERAMRFLNQEVFGSPDWLMPRRIIANIGASGIVDRMAGLQGRQLDNLLDEDRLGRMIENETLNGESAYTATEMLEQLRKGLWEEALTGKDINVYRRNLQRSHVDRLQELMTENAENSSDVAALTRAELTNIQRLAERAATRYRNGVVKYHLLEIAADIEQLLTAK</sequence>
<dbReference type="OrthoDB" id="9776599at2"/>
<proteinExistence type="predicted"/>
<dbReference type="AlphaFoldDB" id="A0A2S6I5F8"/>
<evidence type="ECO:0000259" key="5">
    <source>
        <dbReference type="Pfam" id="PF17162"/>
    </source>
</evidence>
<evidence type="ECO:0000313" key="7">
    <source>
        <dbReference type="Proteomes" id="UP000237662"/>
    </source>
</evidence>
<dbReference type="Pfam" id="PF16313">
    <property type="entry name" value="DUF4953"/>
    <property type="match status" value="1"/>
</dbReference>
<evidence type="ECO:0000256" key="2">
    <source>
        <dbReference type="SAM" id="SignalP"/>
    </source>
</evidence>
<dbReference type="InterPro" id="IPR033428">
    <property type="entry name" value="DUF5118"/>
</dbReference>
<feature type="region of interest" description="Disordered" evidence="1">
    <location>
        <begin position="21"/>
        <end position="44"/>
    </location>
</feature>
<feature type="domain" description="DUF5118" evidence="5">
    <location>
        <begin position="50"/>
        <end position="97"/>
    </location>
</feature>
<dbReference type="InterPro" id="IPR024079">
    <property type="entry name" value="MetalloPept_cat_dom_sf"/>
</dbReference>
<dbReference type="Gene3D" id="3.40.390.10">
    <property type="entry name" value="Collagenase (Catalytic Domain)"/>
    <property type="match status" value="1"/>
</dbReference>
<evidence type="ECO:0000256" key="1">
    <source>
        <dbReference type="SAM" id="MobiDB-lite"/>
    </source>
</evidence>
<protein>
    <submittedName>
        <fullName evidence="6">Uncharacterized protein DUF5118</fullName>
    </submittedName>
</protein>
<evidence type="ECO:0000313" key="6">
    <source>
        <dbReference type="EMBL" id="PPK86382.1"/>
    </source>
</evidence>
<dbReference type="Pfam" id="PF17148">
    <property type="entry name" value="DUF5117"/>
    <property type="match status" value="1"/>
</dbReference>
<dbReference type="InterPro" id="IPR033413">
    <property type="entry name" value="DUF5117"/>
</dbReference>
<feature type="signal peptide" evidence="2">
    <location>
        <begin position="1"/>
        <end position="22"/>
    </location>
</feature>
<evidence type="ECO:0000259" key="4">
    <source>
        <dbReference type="Pfam" id="PF17148"/>
    </source>
</evidence>
<dbReference type="PANTHER" id="PTHR38478:SF1">
    <property type="entry name" value="ZINC DEPENDENT METALLOPROTEASE DOMAIN LIPOPROTEIN"/>
    <property type="match status" value="1"/>
</dbReference>
<dbReference type="SUPFAM" id="SSF55486">
    <property type="entry name" value="Metalloproteases ('zincins'), catalytic domain"/>
    <property type="match status" value="1"/>
</dbReference>
<keyword evidence="7" id="KW-1185">Reference proteome</keyword>
<feature type="chain" id="PRO_5015478076" evidence="2">
    <location>
        <begin position="23"/>
        <end position="815"/>
    </location>
</feature>
<dbReference type="EMBL" id="PTJC01000006">
    <property type="protein sequence ID" value="PPK86382.1"/>
    <property type="molecule type" value="Genomic_DNA"/>
</dbReference>
<feature type="domain" description="EcxA zinc-binding" evidence="3">
    <location>
        <begin position="432"/>
        <end position="736"/>
    </location>
</feature>
<gene>
    <name evidence="6" type="ORF">CLV84_3308</name>
</gene>
<evidence type="ECO:0000259" key="3">
    <source>
        <dbReference type="Pfam" id="PF16313"/>
    </source>
</evidence>
<dbReference type="InterPro" id="IPR032534">
    <property type="entry name" value="EcxA_zinc-bd"/>
</dbReference>
<dbReference type="Pfam" id="PF17162">
    <property type="entry name" value="DUF5118"/>
    <property type="match status" value="1"/>
</dbReference>
<dbReference type="RefSeq" id="WP_104420817.1">
    <property type="nucleotide sequence ID" value="NZ_PTJC01000006.1"/>
</dbReference>
<dbReference type="CDD" id="cd04276">
    <property type="entry name" value="ZnMc_MMP_like_2"/>
    <property type="match status" value="1"/>
</dbReference>
<accession>A0A2S6I5F8</accession>
<reference evidence="6 7" key="1">
    <citation type="submission" date="2018-02" db="EMBL/GenBank/DDBJ databases">
        <title>Genomic Encyclopedia of Archaeal and Bacterial Type Strains, Phase II (KMG-II): from individual species to whole genera.</title>
        <authorList>
            <person name="Goeker M."/>
        </authorList>
    </citation>
    <scope>NUCLEOTIDE SEQUENCE [LARGE SCALE GENOMIC DNA]</scope>
    <source>
        <strain evidence="6 7">DSM 29526</strain>
    </source>
</reference>
<organism evidence="6 7">
    <name type="scientific">Neolewinella xylanilytica</name>
    <dbReference type="NCBI Taxonomy" id="1514080"/>
    <lineage>
        <taxon>Bacteria</taxon>
        <taxon>Pseudomonadati</taxon>
        <taxon>Bacteroidota</taxon>
        <taxon>Saprospiria</taxon>
        <taxon>Saprospirales</taxon>
        <taxon>Lewinellaceae</taxon>
        <taxon>Neolewinella</taxon>
    </lineage>
</organism>
<dbReference type="Proteomes" id="UP000237662">
    <property type="component" value="Unassembled WGS sequence"/>
</dbReference>
<dbReference type="InterPro" id="IPR034032">
    <property type="entry name" value="Zn_MMP-like_bac"/>
</dbReference>
<name>A0A2S6I5F8_9BACT</name>